<evidence type="ECO:0000313" key="10">
    <source>
        <dbReference type="Proteomes" id="UP000290900"/>
    </source>
</evidence>
<feature type="compositionally biased region" description="Polar residues" evidence="8">
    <location>
        <begin position="50"/>
        <end position="59"/>
    </location>
</feature>
<dbReference type="PANTHER" id="PTHR39145">
    <property type="entry name" value="BIOGENESIS OF LYSOSOME-RELATED ORGANELLES COMPLEX 1 SUBUNIT CNL1"/>
    <property type="match status" value="1"/>
</dbReference>
<dbReference type="InParanoid" id="A0A448YGM7"/>
<feature type="compositionally biased region" description="Acidic residues" evidence="8">
    <location>
        <begin position="62"/>
        <end position="71"/>
    </location>
</feature>
<gene>
    <name evidence="9" type="ORF">BRENAR_LOCUS772</name>
</gene>
<evidence type="ECO:0000256" key="6">
    <source>
        <dbReference type="ARBA" id="ARBA00029995"/>
    </source>
</evidence>
<dbReference type="PANTHER" id="PTHR39145:SF1">
    <property type="entry name" value="BIOGENESIS OF LYSOSOME-RELATED ORGANELLES COMPLEX 1 SUBUNIT CNL1"/>
    <property type="match status" value="1"/>
</dbReference>
<feature type="compositionally biased region" description="Polar residues" evidence="8">
    <location>
        <begin position="7"/>
        <end position="26"/>
    </location>
</feature>
<evidence type="ECO:0000256" key="4">
    <source>
        <dbReference type="ARBA" id="ARBA00014971"/>
    </source>
</evidence>
<evidence type="ECO:0000256" key="1">
    <source>
        <dbReference type="ARBA" id="ARBA00003807"/>
    </source>
</evidence>
<dbReference type="OrthoDB" id="5424991at2759"/>
<evidence type="ECO:0000313" key="9">
    <source>
        <dbReference type="EMBL" id="VEU20037.1"/>
    </source>
</evidence>
<evidence type="ECO:0000256" key="3">
    <source>
        <dbReference type="ARBA" id="ARBA00007289"/>
    </source>
</evidence>
<dbReference type="GO" id="GO:0031083">
    <property type="term" value="C:BLOC-1 complex"/>
    <property type="evidence" value="ECO:0007669"/>
    <property type="project" value="InterPro"/>
</dbReference>
<feature type="coiled-coil region" evidence="7">
    <location>
        <begin position="107"/>
        <end position="144"/>
    </location>
</feature>
<keyword evidence="10" id="KW-1185">Reference proteome</keyword>
<reference evidence="9 10" key="1">
    <citation type="submission" date="2018-12" db="EMBL/GenBank/DDBJ databases">
        <authorList>
            <person name="Tiukova I."/>
            <person name="Dainat J."/>
        </authorList>
    </citation>
    <scope>NUCLEOTIDE SEQUENCE [LARGE SCALE GENOMIC DNA]</scope>
</reference>
<dbReference type="GO" id="GO:0005737">
    <property type="term" value="C:cytoplasm"/>
    <property type="evidence" value="ECO:0007669"/>
    <property type="project" value="UniProtKB-SubCell"/>
</dbReference>
<feature type="region of interest" description="Disordered" evidence="8">
    <location>
        <begin position="1"/>
        <end position="73"/>
    </location>
</feature>
<comment type="subcellular location">
    <subcellularLocation>
        <location evidence="2">Cytoplasm</location>
    </subcellularLocation>
</comment>
<proteinExistence type="inferred from homology"/>
<accession>A0A448YGM7</accession>
<evidence type="ECO:0000256" key="5">
    <source>
        <dbReference type="ARBA" id="ARBA00022490"/>
    </source>
</evidence>
<sequence>MSKADDQSSQATLGTNDSTIGPTSLTDYVILDHAGSADDAPNASEDSKSAGENNQNSTHQETDDDEEEEDPLQVRRLALTFDYLMYKIQDHTTVLSEAVAQNVDYTKKQQEFEISQVNRRIKEARKIINECNRTDLEIDKLEQLQLMTRDFRDRLASLDTRLKRHNKTYGR</sequence>
<dbReference type="FunCoup" id="A0A448YGM7">
    <property type="interactions" value="38"/>
</dbReference>
<evidence type="ECO:0000256" key="8">
    <source>
        <dbReference type="SAM" id="MobiDB-lite"/>
    </source>
</evidence>
<organism evidence="9 10">
    <name type="scientific">Brettanomyces naardenensis</name>
    <name type="common">Yeast</name>
    <dbReference type="NCBI Taxonomy" id="13370"/>
    <lineage>
        <taxon>Eukaryota</taxon>
        <taxon>Fungi</taxon>
        <taxon>Dikarya</taxon>
        <taxon>Ascomycota</taxon>
        <taxon>Saccharomycotina</taxon>
        <taxon>Pichiomycetes</taxon>
        <taxon>Pichiales</taxon>
        <taxon>Pichiaceae</taxon>
        <taxon>Brettanomyces</taxon>
    </lineage>
</organism>
<comment type="function">
    <text evidence="1">Component of the biogenesis of lysosome-related organelles complex-1 (BLOC-1), a complex that is involved in endosomal cargo sorting.</text>
</comment>
<evidence type="ECO:0000256" key="7">
    <source>
        <dbReference type="SAM" id="Coils"/>
    </source>
</evidence>
<dbReference type="InterPro" id="IPR034455">
    <property type="entry name" value="CNL1"/>
</dbReference>
<protein>
    <recommendedName>
        <fullName evidence="4">Biogenesis of lysosome-related organelles complex 1 subunit CNL1</fullName>
    </recommendedName>
    <alternativeName>
        <fullName evidence="6">CNO-like protein 1</fullName>
    </alternativeName>
</protein>
<evidence type="ECO:0000256" key="2">
    <source>
        <dbReference type="ARBA" id="ARBA00004496"/>
    </source>
</evidence>
<comment type="similarity">
    <text evidence="3">Belongs to the BLOC1S4 family.</text>
</comment>
<dbReference type="GO" id="GO:0007032">
    <property type="term" value="P:endosome organization"/>
    <property type="evidence" value="ECO:0007669"/>
    <property type="project" value="TreeGrafter"/>
</dbReference>
<dbReference type="EMBL" id="CAACVR010000001">
    <property type="protein sequence ID" value="VEU20037.1"/>
    <property type="molecule type" value="Genomic_DNA"/>
</dbReference>
<name>A0A448YGM7_BRENA</name>
<dbReference type="AlphaFoldDB" id="A0A448YGM7"/>
<keyword evidence="7" id="KW-0175">Coiled coil</keyword>
<keyword evidence="5" id="KW-0963">Cytoplasm</keyword>
<dbReference type="Proteomes" id="UP000290900">
    <property type="component" value="Unassembled WGS sequence"/>
</dbReference>